<dbReference type="PROSITE" id="PS51999">
    <property type="entry name" value="ZF_GRF"/>
    <property type="match status" value="1"/>
</dbReference>
<protein>
    <submittedName>
        <fullName evidence="8">Uncharacterized protein At4g04775-like</fullName>
    </submittedName>
</protein>
<reference evidence="7" key="1">
    <citation type="journal article" date="2019" name="Database">
        <title>The radish genome database (RadishGD): an integrated information resource for radish genomics.</title>
        <authorList>
            <person name="Yu H.J."/>
            <person name="Baek S."/>
            <person name="Lee Y.J."/>
            <person name="Cho A."/>
            <person name="Mun J.H."/>
        </authorList>
    </citation>
    <scope>NUCLEOTIDE SEQUENCE [LARGE SCALE GENOMIC DNA]</scope>
    <source>
        <strain evidence="7">cv. WK10039</strain>
    </source>
</reference>
<keyword evidence="2 4" id="KW-0863">Zinc-finger</keyword>
<dbReference type="InterPro" id="IPR010666">
    <property type="entry name" value="Znf_GRF"/>
</dbReference>
<evidence type="ECO:0000256" key="4">
    <source>
        <dbReference type="PROSITE-ProRule" id="PRU01343"/>
    </source>
</evidence>
<keyword evidence="5" id="KW-1133">Transmembrane helix</keyword>
<dbReference type="Proteomes" id="UP000504610">
    <property type="component" value="Chromosome 4"/>
</dbReference>
<sequence>MSSSSSSNRQSNSQRTVGIPTRCWCGANLTTYGAQTKENKFRRFYRCVVALQRKNEQHLFKWIDEAIIDEIDKVDGKCTRLYADLEDVKRSIDKRLDLQDRYIQDLTATLSDFRTSSGVNPNNDMMEASDELRPTNTQSALLNIAGAAIALLTMTWVYSKLSN</sequence>
<dbReference type="KEGG" id="rsz:108831854"/>
<gene>
    <name evidence="8" type="primary">LOC108831854</name>
</gene>
<dbReference type="AlphaFoldDB" id="A0A6J0LND7"/>
<evidence type="ECO:0000313" key="7">
    <source>
        <dbReference type="Proteomes" id="UP000504610"/>
    </source>
</evidence>
<evidence type="ECO:0000256" key="2">
    <source>
        <dbReference type="ARBA" id="ARBA00022771"/>
    </source>
</evidence>
<accession>A0A6J0LND7</accession>
<keyword evidence="7" id="KW-1185">Reference proteome</keyword>
<dbReference type="PANTHER" id="PTHR33248">
    <property type="entry name" value="ZINC ION-BINDING PROTEIN"/>
    <property type="match status" value="1"/>
</dbReference>
<evidence type="ECO:0000256" key="5">
    <source>
        <dbReference type="SAM" id="Phobius"/>
    </source>
</evidence>
<evidence type="ECO:0000256" key="3">
    <source>
        <dbReference type="ARBA" id="ARBA00022833"/>
    </source>
</evidence>
<name>A0A6J0LND7_RAPSA</name>
<keyword evidence="1" id="KW-0479">Metal-binding</keyword>
<feature type="domain" description="GRF-type" evidence="6">
    <location>
        <begin position="23"/>
        <end position="66"/>
    </location>
</feature>
<reference evidence="8" key="2">
    <citation type="submission" date="2025-08" db="UniProtKB">
        <authorList>
            <consortium name="RefSeq"/>
        </authorList>
    </citation>
    <scope>IDENTIFICATION</scope>
    <source>
        <tissue evidence="8">Leaf</tissue>
    </source>
</reference>
<keyword evidence="5" id="KW-0472">Membrane</keyword>
<dbReference type="GeneID" id="108831854"/>
<feature type="transmembrane region" description="Helical" evidence="5">
    <location>
        <begin position="140"/>
        <end position="158"/>
    </location>
</feature>
<organism evidence="7 8">
    <name type="scientific">Raphanus sativus</name>
    <name type="common">Radish</name>
    <name type="synonym">Raphanus raphanistrum var. sativus</name>
    <dbReference type="NCBI Taxonomy" id="3726"/>
    <lineage>
        <taxon>Eukaryota</taxon>
        <taxon>Viridiplantae</taxon>
        <taxon>Streptophyta</taxon>
        <taxon>Embryophyta</taxon>
        <taxon>Tracheophyta</taxon>
        <taxon>Spermatophyta</taxon>
        <taxon>Magnoliopsida</taxon>
        <taxon>eudicotyledons</taxon>
        <taxon>Gunneridae</taxon>
        <taxon>Pentapetalae</taxon>
        <taxon>rosids</taxon>
        <taxon>malvids</taxon>
        <taxon>Brassicales</taxon>
        <taxon>Brassicaceae</taxon>
        <taxon>Brassiceae</taxon>
        <taxon>Raphanus</taxon>
    </lineage>
</organism>
<dbReference type="OrthoDB" id="1114153at2759"/>
<keyword evidence="3" id="KW-0862">Zinc</keyword>
<evidence type="ECO:0000256" key="1">
    <source>
        <dbReference type="ARBA" id="ARBA00022723"/>
    </source>
</evidence>
<evidence type="ECO:0000259" key="6">
    <source>
        <dbReference type="PROSITE" id="PS51999"/>
    </source>
</evidence>
<keyword evidence="5" id="KW-0812">Transmembrane</keyword>
<evidence type="ECO:0000313" key="8">
    <source>
        <dbReference type="RefSeq" id="XP_018460866.1"/>
    </source>
</evidence>
<proteinExistence type="predicted"/>
<dbReference type="RefSeq" id="XP_018460866.1">
    <property type="nucleotide sequence ID" value="XM_018605364.1"/>
</dbReference>
<dbReference type="GO" id="GO:0008270">
    <property type="term" value="F:zinc ion binding"/>
    <property type="evidence" value="ECO:0007669"/>
    <property type="project" value="UniProtKB-KW"/>
</dbReference>